<sequence>MTEPSRRTRGVQHGPRSRQVVEAVRAATLAELARAGFTGVTMDGVARAAGVNRTTLYRRWPTKAALLADVVEPLLARYDADPGTGSLRGDLLALMTAIRDNAARPEGRALIAAATTGAPELGELVRAANARTLGAFHRALARAGERGELEGLGDAEVIAHLVFHGVVMWEQAHGAPPGDADLDRILGALLPGRG</sequence>
<feature type="domain" description="HTH tetR-type" evidence="5">
    <location>
        <begin position="18"/>
        <end position="78"/>
    </location>
</feature>
<feature type="DNA-binding region" description="H-T-H motif" evidence="4">
    <location>
        <begin position="41"/>
        <end position="60"/>
    </location>
</feature>
<dbReference type="Gene3D" id="1.10.357.10">
    <property type="entry name" value="Tetracycline Repressor, domain 2"/>
    <property type="match status" value="1"/>
</dbReference>
<dbReference type="PANTHER" id="PTHR30055">
    <property type="entry name" value="HTH-TYPE TRANSCRIPTIONAL REGULATOR RUTR"/>
    <property type="match status" value="1"/>
</dbReference>
<dbReference type="InterPro" id="IPR011075">
    <property type="entry name" value="TetR_C"/>
</dbReference>
<dbReference type="GO" id="GO:0003700">
    <property type="term" value="F:DNA-binding transcription factor activity"/>
    <property type="evidence" value="ECO:0007669"/>
    <property type="project" value="TreeGrafter"/>
</dbReference>
<protein>
    <submittedName>
        <fullName evidence="6">TetR/AcrR family transcriptional regulator</fullName>
    </submittedName>
</protein>
<dbReference type="EMBL" id="CP073249">
    <property type="protein sequence ID" value="QUF04027.1"/>
    <property type="molecule type" value="Genomic_DNA"/>
</dbReference>
<dbReference type="InterPro" id="IPR050109">
    <property type="entry name" value="HTH-type_TetR-like_transc_reg"/>
</dbReference>
<evidence type="ECO:0000313" key="6">
    <source>
        <dbReference type="EMBL" id="QUF04027.1"/>
    </source>
</evidence>
<evidence type="ECO:0000256" key="4">
    <source>
        <dbReference type="PROSITE-ProRule" id="PRU00335"/>
    </source>
</evidence>
<dbReference type="InterPro" id="IPR009057">
    <property type="entry name" value="Homeodomain-like_sf"/>
</dbReference>
<dbReference type="InterPro" id="IPR036271">
    <property type="entry name" value="Tet_transcr_reg_TetR-rel_C_sf"/>
</dbReference>
<accession>A0AA45L647</accession>
<dbReference type="PANTHER" id="PTHR30055:SF148">
    <property type="entry name" value="TETR-FAMILY TRANSCRIPTIONAL REGULATOR"/>
    <property type="match status" value="1"/>
</dbReference>
<evidence type="ECO:0000259" key="5">
    <source>
        <dbReference type="PROSITE" id="PS50977"/>
    </source>
</evidence>
<keyword evidence="1" id="KW-0805">Transcription regulation</keyword>
<dbReference type="Pfam" id="PF16859">
    <property type="entry name" value="TetR_C_11"/>
    <property type="match status" value="1"/>
</dbReference>
<gene>
    <name evidence="6" type="ORF">KCV87_32535</name>
</gene>
<keyword evidence="2 4" id="KW-0238">DNA-binding</keyword>
<evidence type="ECO:0000256" key="2">
    <source>
        <dbReference type="ARBA" id="ARBA00023125"/>
    </source>
</evidence>
<dbReference type="Pfam" id="PF00440">
    <property type="entry name" value="TetR_N"/>
    <property type="match status" value="1"/>
</dbReference>
<evidence type="ECO:0000313" key="7">
    <source>
        <dbReference type="Proteomes" id="UP000677152"/>
    </source>
</evidence>
<dbReference type="GO" id="GO:0000976">
    <property type="term" value="F:transcription cis-regulatory region binding"/>
    <property type="evidence" value="ECO:0007669"/>
    <property type="project" value="TreeGrafter"/>
</dbReference>
<dbReference type="PROSITE" id="PS50977">
    <property type="entry name" value="HTH_TETR_2"/>
    <property type="match status" value="1"/>
</dbReference>
<evidence type="ECO:0000256" key="3">
    <source>
        <dbReference type="ARBA" id="ARBA00023163"/>
    </source>
</evidence>
<dbReference type="Gene3D" id="1.10.10.60">
    <property type="entry name" value="Homeodomain-like"/>
    <property type="match status" value="1"/>
</dbReference>
<name>A0AA45L647_9PSEU</name>
<keyword evidence="3" id="KW-0804">Transcription</keyword>
<evidence type="ECO:0000256" key="1">
    <source>
        <dbReference type="ARBA" id="ARBA00023015"/>
    </source>
</evidence>
<dbReference type="InterPro" id="IPR001647">
    <property type="entry name" value="HTH_TetR"/>
</dbReference>
<dbReference type="InterPro" id="IPR023772">
    <property type="entry name" value="DNA-bd_HTH_TetR-type_CS"/>
</dbReference>
<dbReference type="Proteomes" id="UP000677152">
    <property type="component" value="Chromosome"/>
</dbReference>
<organism evidence="6 7">
    <name type="scientific">Actinosynnema pretiosum subsp. pretiosum</name>
    <dbReference type="NCBI Taxonomy" id="103721"/>
    <lineage>
        <taxon>Bacteria</taxon>
        <taxon>Bacillati</taxon>
        <taxon>Actinomycetota</taxon>
        <taxon>Actinomycetes</taxon>
        <taxon>Pseudonocardiales</taxon>
        <taxon>Pseudonocardiaceae</taxon>
        <taxon>Actinosynnema</taxon>
    </lineage>
</organism>
<reference evidence="6" key="1">
    <citation type="submission" date="2021-04" db="EMBL/GenBank/DDBJ databases">
        <title>Genomic sequence of Actinosynnema pretiosum subsp. pretiosum ATCC 31280 (C-14919).</title>
        <authorList>
            <person name="Bai L."/>
            <person name="Wang X."/>
            <person name="Xiao Y."/>
        </authorList>
    </citation>
    <scope>NUCLEOTIDE SEQUENCE</scope>
    <source>
        <strain evidence="6">ATCC 31280</strain>
    </source>
</reference>
<dbReference type="SUPFAM" id="SSF48498">
    <property type="entry name" value="Tetracyclin repressor-like, C-terminal domain"/>
    <property type="match status" value="1"/>
</dbReference>
<proteinExistence type="predicted"/>
<dbReference type="SUPFAM" id="SSF46689">
    <property type="entry name" value="Homeodomain-like"/>
    <property type="match status" value="1"/>
</dbReference>
<dbReference type="AlphaFoldDB" id="A0AA45L647"/>
<dbReference type="PROSITE" id="PS01081">
    <property type="entry name" value="HTH_TETR_1"/>
    <property type="match status" value="1"/>
</dbReference>